<evidence type="ECO:0000256" key="3">
    <source>
        <dbReference type="ARBA" id="ARBA00022630"/>
    </source>
</evidence>
<comment type="similarity">
    <text evidence="2 5">Belongs to the acyl-CoA dehydrogenase family.</text>
</comment>
<sequence length="386" mass="41818">MSTELNDDEAMLVATVRAFIDRDVRPTVREVEHANTYPEAWIEQMKRIGIYGLAIDEEYGGSPVSMPCYVEVTQELARGWMSLAGAMGGHTVVAKLLTLFGTPEQKRKYLPPMATGELRATMALTEPGGGSDLQNMTTTALPAADPDTLVVNGSKTWISNARRSGLIALLVKTDPNATPRHRGISVLLVEHGPGLTVSRDLPKLGYKGVESCELSFDDFRVPSSAVLGGVAGEGFSQMMKGLETGRIQVAARALGVATAALEDALDYAQQRESFGQPIWKHQAVGHYLADMATKLTAARQLTRYAAQRYDGGQRCDMEAGMAKLFASEVAMEIALNAVRIHGGYGYSTEYDVERYFRDAPLMIVGEGTNEIQRNVIAAQLVSRGGI</sequence>
<dbReference type="InterPro" id="IPR036250">
    <property type="entry name" value="AcylCo_DH-like_C"/>
</dbReference>
<keyword evidence="4 5" id="KW-0274">FAD</keyword>
<evidence type="ECO:0000259" key="8">
    <source>
        <dbReference type="Pfam" id="PF02771"/>
    </source>
</evidence>
<dbReference type="EMBL" id="BLKX01000001">
    <property type="protein sequence ID" value="GFG82800.1"/>
    <property type="molecule type" value="Genomic_DNA"/>
</dbReference>
<keyword evidence="3 5" id="KW-0285">Flavoprotein</keyword>
<dbReference type="Gene3D" id="1.10.540.10">
    <property type="entry name" value="Acyl-CoA dehydrogenase/oxidase, N-terminal domain"/>
    <property type="match status" value="1"/>
</dbReference>
<evidence type="ECO:0000313" key="9">
    <source>
        <dbReference type="EMBL" id="GFG82800.1"/>
    </source>
</evidence>
<dbReference type="InterPro" id="IPR009100">
    <property type="entry name" value="AcylCoA_DH/oxidase_NM_dom_sf"/>
</dbReference>
<dbReference type="Pfam" id="PF00441">
    <property type="entry name" value="Acyl-CoA_dh_1"/>
    <property type="match status" value="1"/>
</dbReference>
<dbReference type="RefSeq" id="WP_120791442.1">
    <property type="nucleotide sequence ID" value="NZ_BLKX01000001.1"/>
</dbReference>
<dbReference type="InterPro" id="IPR006091">
    <property type="entry name" value="Acyl-CoA_Oxase/DH_mid-dom"/>
</dbReference>
<dbReference type="Pfam" id="PF02771">
    <property type="entry name" value="Acyl-CoA_dh_N"/>
    <property type="match status" value="1"/>
</dbReference>
<dbReference type="SUPFAM" id="SSF56645">
    <property type="entry name" value="Acyl-CoA dehydrogenase NM domain-like"/>
    <property type="match status" value="1"/>
</dbReference>
<evidence type="ECO:0000259" key="7">
    <source>
        <dbReference type="Pfam" id="PF02770"/>
    </source>
</evidence>
<dbReference type="Gene3D" id="2.40.110.10">
    <property type="entry name" value="Butyryl-CoA Dehydrogenase, subunit A, domain 2"/>
    <property type="match status" value="1"/>
</dbReference>
<dbReference type="InterPro" id="IPR009075">
    <property type="entry name" value="AcylCo_DH/oxidase_C"/>
</dbReference>
<dbReference type="Gene3D" id="1.20.140.10">
    <property type="entry name" value="Butyryl-CoA Dehydrogenase, subunit A, domain 3"/>
    <property type="match status" value="1"/>
</dbReference>
<dbReference type="InterPro" id="IPR013786">
    <property type="entry name" value="AcylCoA_DH/ox_N"/>
</dbReference>
<evidence type="ECO:0000256" key="5">
    <source>
        <dbReference type="RuleBase" id="RU362125"/>
    </source>
</evidence>
<reference evidence="9 10" key="1">
    <citation type="journal article" date="2019" name="Emerg. Microbes Infect.">
        <title>Comprehensive subspecies identification of 175 nontuberculous mycobacteria species based on 7547 genomic profiles.</title>
        <authorList>
            <person name="Matsumoto Y."/>
            <person name="Kinjo T."/>
            <person name="Motooka D."/>
            <person name="Nabeya D."/>
            <person name="Jung N."/>
            <person name="Uechi K."/>
            <person name="Horii T."/>
            <person name="Iida T."/>
            <person name="Fujita J."/>
            <person name="Nakamura S."/>
        </authorList>
    </citation>
    <scope>NUCLEOTIDE SEQUENCE [LARGE SCALE GENOMIC DNA]</scope>
    <source>
        <strain evidence="9 10">JCM 18565</strain>
    </source>
</reference>
<accession>A0ABQ1CEF1</accession>
<feature type="domain" description="Acyl-CoA dehydrogenase/oxidase C-terminal" evidence="6">
    <location>
        <begin position="232"/>
        <end position="380"/>
    </location>
</feature>
<dbReference type="InterPro" id="IPR046373">
    <property type="entry name" value="Acyl-CoA_Oxase/DH_mid-dom_sf"/>
</dbReference>
<dbReference type="PANTHER" id="PTHR43884:SF12">
    <property type="entry name" value="ISOVALERYL-COA DEHYDROGENASE, MITOCHONDRIAL-RELATED"/>
    <property type="match status" value="1"/>
</dbReference>
<keyword evidence="5" id="KW-0560">Oxidoreductase</keyword>
<comment type="cofactor">
    <cofactor evidence="1 5">
        <name>FAD</name>
        <dbReference type="ChEBI" id="CHEBI:57692"/>
    </cofactor>
</comment>
<dbReference type="Proteomes" id="UP000465240">
    <property type="component" value="Unassembled WGS sequence"/>
</dbReference>
<evidence type="ECO:0000313" key="10">
    <source>
        <dbReference type="Proteomes" id="UP000465240"/>
    </source>
</evidence>
<evidence type="ECO:0000256" key="2">
    <source>
        <dbReference type="ARBA" id="ARBA00009347"/>
    </source>
</evidence>
<proteinExistence type="inferred from homology"/>
<dbReference type="Pfam" id="PF02770">
    <property type="entry name" value="Acyl-CoA_dh_M"/>
    <property type="match status" value="1"/>
</dbReference>
<evidence type="ECO:0000256" key="1">
    <source>
        <dbReference type="ARBA" id="ARBA00001974"/>
    </source>
</evidence>
<feature type="domain" description="Acyl-CoA oxidase/dehydrogenase middle" evidence="7">
    <location>
        <begin position="122"/>
        <end position="218"/>
    </location>
</feature>
<dbReference type="SUPFAM" id="SSF47203">
    <property type="entry name" value="Acyl-CoA dehydrogenase C-terminal domain-like"/>
    <property type="match status" value="1"/>
</dbReference>
<keyword evidence="10" id="KW-1185">Reference proteome</keyword>
<dbReference type="PIRSF" id="PIRSF016578">
    <property type="entry name" value="HsaA"/>
    <property type="match status" value="1"/>
</dbReference>
<gene>
    <name evidence="9" type="primary">fadE3</name>
    <name evidence="9" type="ORF">MPRG_60760</name>
</gene>
<name>A0ABQ1CEF1_9MYCO</name>
<dbReference type="InterPro" id="IPR037069">
    <property type="entry name" value="AcylCoA_DH/ox_N_sf"/>
</dbReference>
<organism evidence="9 10">
    <name type="scientific">Mycobacterium paragordonae</name>
    <dbReference type="NCBI Taxonomy" id="1389713"/>
    <lineage>
        <taxon>Bacteria</taxon>
        <taxon>Bacillati</taxon>
        <taxon>Actinomycetota</taxon>
        <taxon>Actinomycetes</taxon>
        <taxon>Mycobacteriales</taxon>
        <taxon>Mycobacteriaceae</taxon>
        <taxon>Mycobacterium</taxon>
    </lineage>
</organism>
<protein>
    <submittedName>
        <fullName evidence="9">Acyl-CoA dehydrogenase</fullName>
    </submittedName>
</protein>
<evidence type="ECO:0000256" key="4">
    <source>
        <dbReference type="ARBA" id="ARBA00022827"/>
    </source>
</evidence>
<evidence type="ECO:0000259" key="6">
    <source>
        <dbReference type="Pfam" id="PF00441"/>
    </source>
</evidence>
<feature type="domain" description="Acyl-CoA dehydrogenase/oxidase N-terminal" evidence="8">
    <location>
        <begin position="7"/>
        <end position="117"/>
    </location>
</feature>
<comment type="caution">
    <text evidence="9">The sequence shown here is derived from an EMBL/GenBank/DDBJ whole genome shotgun (WGS) entry which is preliminary data.</text>
</comment>
<dbReference type="PANTHER" id="PTHR43884">
    <property type="entry name" value="ACYL-COA DEHYDROGENASE"/>
    <property type="match status" value="1"/>
</dbReference>